<dbReference type="Gramene" id="PNT63685">
    <property type="protein sequence ID" value="PNT63685"/>
    <property type="gene ID" value="BRADI_4g20045v3"/>
</dbReference>
<dbReference type="InterPro" id="IPR019516">
    <property type="entry name" value="Glomulin/ALF4"/>
</dbReference>
<reference evidence="2" key="3">
    <citation type="submission" date="2018-08" db="UniProtKB">
        <authorList>
            <consortium name="EnsemblPlants"/>
        </authorList>
    </citation>
    <scope>IDENTIFICATION</scope>
    <source>
        <strain evidence="2">cv. Bd21</strain>
    </source>
</reference>
<dbReference type="AlphaFoldDB" id="A0A2K2CNT8"/>
<dbReference type="Proteomes" id="UP000008810">
    <property type="component" value="Chromosome 4"/>
</dbReference>
<evidence type="ECO:0000313" key="2">
    <source>
        <dbReference type="EnsemblPlants" id="PNT63685"/>
    </source>
</evidence>
<evidence type="ECO:0000313" key="1">
    <source>
        <dbReference type="EMBL" id="PNT63685.1"/>
    </source>
</evidence>
<organism evidence="1">
    <name type="scientific">Brachypodium distachyon</name>
    <name type="common">Purple false brome</name>
    <name type="synonym">Trachynia distachya</name>
    <dbReference type="NCBI Taxonomy" id="15368"/>
    <lineage>
        <taxon>Eukaryota</taxon>
        <taxon>Viridiplantae</taxon>
        <taxon>Streptophyta</taxon>
        <taxon>Embryophyta</taxon>
        <taxon>Tracheophyta</taxon>
        <taxon>Spermatophyta</taxon>
        <taxon>Magnoliopsida</taxon>
        <taxon>Liliopsida</taxon>
        <taxon>Poales</taxon>
        <taxon>Poaceae</taxon>
        <taxon>BOP clade</taxon>
        <taxon>Pooideae</taxon>
        <taxon>Stipodae</taxon>
        <taxon>Brachypodieae</taxon>
        <taxon>Brachypodium</taxon>
    </lineage>
</organism>
<dbReference type="RefSeq" id="XP_014757712.1">
    <property type="nucleotide sequence ID" value="XM_014902226.2"/>
</dbReference>
<accession>A0A2K2CNT8</accession>
<dbReference type="EnsemblPlants" id="PNT63685">
    <property type="protein sequence ID" value="PNT63685"/>
    <property type="gene ID" value="BRADI_4g20045v3"/>
</dbReference>
<dbReference type="EMBL" id="CM000883">
    <property type="protein sequence ID" value="PNT63685.1"/>
    <property type="molecule type" value="Genomic_DNA"/>
</dbReference>
<dbReference type="OrthoDB" id="10521020at2759"/>
<dbReference type="PANTHER" id="PTHR15430">
    <property type="entry name" value="GLOMULIN"/>
    <property type="match status" value="1"/>
</dbReference>
<dbReference type="STRING" id="15368.A0A2K2CNT8"/>
<proteinExistence type="predicted"/>
<keyword evidence="3" id="KW-1185">Reference proteome</keyword>
<dbReference type="ExpressionAtlas" id="A0A2K2CNT8">
    <property type="expression patterns" value="baseline"/>
</dbReference>
<dbReference type="GeneID" id="100836486"/>
<reference evidence="1 2" key="1">
    <citation type="journal article" date="2010" name="Nature">
        <title>Genome sequencing and analysis of the model grass Brachypodium distachyon.</title>
        <authorList>
            <consortium name="International Brachypodium Initiative"/>
        </authorList>
    </citation>
    <scope>NUCLEOTIDE SEQUENCE [LARGE SCALE GENOMIC DNA]</scope>
    <source>
        <strain evidence="1">Bd21</strain>
        <strain evidence="2">cv. Bd21</strain>
    </source>
</reference>
<dbReference type="PANTHER" id="PTHR15430:SF1">
    <property type="entry name" value="GLOMULIN"/>
    <property type="match status" value="1"/>
</dbReference>
<name>A0A2K2CNT8_BRADI</name>
<protein>
    <submittedName>
        <fullName evidence="1 2">Uncharacterized protein</fullName>
    </submittedName>
</protein>
<evidence type="ECO:0000313" key="3">
    <source>
        <dbReference type="Proteomes" id="UP000008810"/>
    </source>
</evidence>
<gene>
    <name evidence="2" type="primary">LOC100836486</name>
    <name evidence="1" type="ORF">BRADI_4g20045v3</name>
</gene>
<sequence>MAAGASAAFLPDNFSVEEALFALRQRLDDFSVAPDYATAAAISLLLDSAADNIAGWSLEDESHVYEVAMIAQMMLRQVYRFLTSPSCNQIAVDSLSLGLPNSVAKLGVVCWDFSAARDIIQRFASKCSPRDNVLILCEALDKHSSIRVVNSSSYFIILVDGIGKVLPLIQRHRAHNIKIAMRAVIGCVKYTIPVLDEHHGRNAIALFNAALVFSNTVQDMCKTTVDEEKEELTALLGLFALHNIVGYGEIGFLFLGYGRCTSSRFMDDQILQ</sequence>
<reference evidence="1" key="2">
    <citation type="submission" date="2017-06" db="EMBL/GenBank/DDBJ databases">
        <title>WGS assembly of Brachypodium distachyon.</title>
        <authorList>
            <consortium name="The International Brachypodium Initiative"/>
            <person name="Lucas S."/>
            <person name="Harmon-Smith M."/>
            <person name="Lail K."/>
            <person name="Tice H."/>
            <person name="Grimwood J."/>
            <person name="Bruce D."/>
            <person name="Barry K."/>
            <person name="Shu S."/>
            <person name="Lindquist E."/>
            <person name="Wang M."/>
            <person name="Pitluck S."/>
            <person name="Vogel J.P."/>
            <person name="Garvin D.F."/>
            <person name="Mockler T.C."/>
            <person name="Schmutz J."/>
            <person name="Rokhsar D."/>
            <person name="Bevan M.W."/>
        </authorList>
    </citation>
    <scope>NUCLEOTIDE SEQUENCE</scope>
    <source>
        <strain evidence="1">Bd21</strain>
    </source>
</reference>